<evidence type="ECO:0000256" key="4">
    <source>
        <dbReference type="ARBA" id="ARBA00022989"/>
    </source>
</evidence>
<accession>A0A5N3P8U8</accession>
<evidence type="ECO:0000256" key="1">
    <source>
        <dbReference type="ARBA" id="ARBA00004141"/>
    </source>
</evidence>
<feature type="transmembrane region" description="Helical" evidence="6">
    <location>
        <begin position="235"/>
        <end position="265"/>
    </location>
</feature>
<dbReference type="RefSeq" id="WP_150946043.1">
    <property type="nucleotide sequence ID" value="NZ_VCMV01000024.1"/>
</dbReference>
<keyword evidence="5 6" id="KW-0472">Membrane</keyword>
<protein>
    <submittedName>
        <fullName evidence="7">AI-2E family transporter</fullName>
    </submittedName>
</protein>
<evidence type="ECO:0000256" key="2">
    <source>
        <dbReference type="ARBA" id="ARBA00009773"/>
    </source>
</evidence>
<comment type="subcellular location">
    <subcellularLocation>
        <location evidence="1">Membrane</location>
        <topology evidence="1">Multi-pass membrane protein</topology>
    </subcellularLocation>
</comment>
<dbReference type="PANTHER" id="PTHR21716:SF4">
    <property type="entry name" value="TRANSMEMBRANE PROTEIN 245"/>
    <property type="match status" value="1"/>
</dbReference>
<dbReference type="OrthoDB" id="106838at2"/>
<dbReference type="Pfam" id="PF01594">
    <property type="entry name" value="AI-2E_transport"/>
    <property type="match status" value="1"/>
</dbReference>
<feature type="transmembrane region" description="Helical" evidence="6">
    <location>
        <begin position="12"/>
        <end position="29"/>
    </location>
</feature>
<proteinExistence type="inferred from homology"/>
<dbReference type="EMBL" id="VCMV01000024">
    <property type="protein sequence ID" value="KAB0266153.1"/>
    <property type="molecule type" value="Genomic_DNA"/>
</dbReference>
<evidence type="ECO:0000313" key="7">
    <source>
        <dbReference type="EMBL" id="KAB0266153.1"/>
    </source>
</evidence>
<name>A0A5N3P8U8_9HYPH</name>
<dbReference type="AlphaFoldDB" id="A0A5N3P8U8"/>
<evidence type="ECO:0000256" key="5">
    <source>
        <dbReference type="ARBA" id="ARBA00023136"/>
    </source>
</evidence>
<comment type="similarity">
    <text evidence="2">Belongs to the autoinducer-2 exporter (AI-2E) (TC 2.A.86) family.</text>
</comment>
<feature type="transmembrane region" description="Helical" evidence="6">
    <location>
        <begin position="272"/>
        <end position="294"/>
    </location>
</feature>
<dbReference type="GO" id="GO:0016020">
    <property type="term" value="C:membrane"/>
    <property type="evidence" value="ECO:0007669"/>
    <property type="project" value="UniProtKB-SubCell"/>
</dbReference>
<sequence>MSRLLPPIRYNISSAILLVGIVFGLYLCYRLTIPFLSPLVWSFTLAILFRPLCVRLRGAWGSQAASASATVVTVAIVVVLPVIFVFGAMLAEAVRGAGLLSSAVESGRWRNVIETHPWLAPAITWLDQRINLPDLVGTTTTWLTTWSASLLRGSFAGFVNLLLTFYFLFYFLRDGQSARTILQHLLPFTPPEFAKLSERVENTVWATVYGTLIVAALQGTLGGLVFWWLGIPAPLTWGVVMGLLAVVPFLGAFVVWAPVAVYLALAGQWGSAILLTLWGTAVIGLIDNVLYPVLVGSRLMMHTVPAFIAVVGGVILFGPHGLVLGPLVITVSIVMLHIWRERADVVRRERRPADT</sequence>
<dbReference type="PANTHER" id="PTHR21716">
    <property type="entry name" value="TRANSMEMBRANE PROTEIN"/>
    <property type="match status" value="1"/>
</dbReference>
<dbReference type="InterPro" id="IPR002549">
    <property type="entry name" value="AI-2E-like"/>
</dbReference>
<keyword evidence="8" id="KW-1185">Reference proteome</keyword>
<feature type="transmembrane region" description="Helical" evidence="6">
    <location>
        <begin position="35"/>
        <end position="53"/>
    </location>
</feature>
<feature type="transmembrane region" description="Helical" evidence="6">
    <location>
        <begin position="65"/>
        <end position="91"/>
    </location>
</feature>
<organism evidence="7 8">
    <name type="scientific">Microvirga brassicacearum</name>
    <dbReference type="NCBI Taxonomy" id="2580413"/>
    <lineage>
        <taxon>Bacteria</taxon>
        <taxon>Pseudomonadati</taxon>
        <taxon>Pseudomonadota</taxon>
        <taxon>Alphaproteobacteria</taxon>
        <taxon>Hyphomicrobiales</taxon>
        <taxon>Methylobacteriaceae</taxon>
        <taxon>Microvirga</taxon>
    </lineage>
</organism>
<reference evidence="7 8" key="1">
    <citation type="journal article" date="2019" name="Microorganisms">
        <title>Genome Insights into the Novel Species Microvirga brassicacearum, a Rapeseed Endophyte with Biotechnological Potential.</title>
        <authorList>
            <person name="Jimenez-Gomez A."/>
            <person name="Saati-Santamaria Z."/>
            <person name="Igual J.M."/>
            <person name="Rivas R."/>
            <person name="Mateos P.F."/>
            <person name="Garcia-Fraile P."/>
        </authorList>
    </citation>
    <scope>NUCLEOTIDE SEQUENCE [LARGE SCALE GENOMIC DNA]</scope>
    <source>
        <strain evidence="7 8">CDVBN77</strain>
    </source>
</reference>
<comment type="caution">
    <text evidence="7">The sequence shown here is derived from an EMBL/GenBank/DDBJ whole genome shotgun (WGS) entry which is preliminary data.</text>
</comment>
<feature type="transmembrane region" description="Helical" evidence="6">
    <location>
        <begin position="150"/>
        <end position="172"/>
    </location>
</feature>
<keyword evidence="3 6" id="KW-0812">Transmembrane</keyword>
<gene>
    <name evidence="7" type="ORF">FEZ63_15455</name>
</gene>
<feature type="transmembrane region" description="Helical" evidence="6">
    <location>
        <begin position="204"/>
        <end position="229"/>
    </location>
</feature>
<dbReference type="Proteomes" id="UP000325684">
    <property type="component" value="Unassembled WGS sequence"/>
</dbReference>
<evidence type="ECO:0000256" key="3">
    <source>
        <dbReference type="ARBA" id="ARBA00022692"/>
    </source>
</evidence>
<feature type="transmembrane region" description="Helical" evidence="6">
    <location>
        <begin position="306"/>
        <end position="339"/>
    </location>
</feature>
<evidence type="ECO:0000313" key="8">
    <source>
        <dbReference type="Proteomes" id="UP000325684"/>
    </source>
</evidence>
<keyword evidence="4 6" id="KW-1133">Transmembrane helix</keyword>
<evidence type="ECO:0000256" key="6">
    <source>
        <dbReference type="SAM" id="Phobius"/>
    </source>
</evidence>